<evidence type="ECO:0000259" key="2">
    <source>
        <dbReference type="Pfam" id="PF01915"/>
    </source>
</evidence>
<dbReference type="GO" id="GO:0004553">
    <property type="term" value="F:hydrolase activity, hydrolyzing O-glycosyl compounds"/>
    <property type="evidence" value="ECO:0007669"/>
    <property type="project" value="InterPro"/>
</dbReference>
<accession>A0A1M6IS94</accession>
<dbReference type="InterPro" id="IPR002772">
    <property type="entry name" value="Glyco_hydro_3_C"/>
</dbReference>
<evidence type="ECO:0000313" key="3">
    <source>
        <dbReference type="EMBL" id="SHJ37255.1"/>
    </source>
</evidence>
<evidence type="ECO:0000313" key="4">
    <source>
        <dbReference type="Proteomes" id="UP000184314"/>
    </source>
</evidence>
<evidence type="ECO:0000256" key="1">
    <source>
        <dbReference type="ARBA" id="ARBA00022801"/>
    </source>
</evidence>
<dbReference type="Proteomes" id="UP000184314">
    <property type="component" value="Unassembled WGS sequence"/>
</dbReference>
<dbReference type="STRING" id="228958.SAMN04488007_0124"/>
<dbReference type="Pfam" id="PF01915">
    <property type="entry name" value="Glyco_hydro_3_C"/>
    <property type="match status" value="1"/>
</dbReference>
<dbReference type="GO" id="GO:0005975">
    <property type="term" value="P:carbohydrate metabolic process"/>
    <property type="evidence" value="ECO:0007669"/>
    <property type="project" value="InterPro"/>
</dbReference>
<keyword evidence="1 3" id="KW-0378">Hydrolase</keyword>
<dbReference type="AlphaFoldDB" id="A0A1M6IS94"/>
<dbReference type="InterPro" id="IPR036881">
    <property type="entry name" value="Glyco_hydro_3_C_sf"/>
</dbReference>
<organism evidence="3 4">
    <name type="scientific">Maribacter aquivivus</name>
    <dbReference type="NCBI Taxonomy" id="228958"/>
    <lineage>
        <taxon>Bacteria</taxon>
        <taxon>Pseudomonadati</taxon>
        <taxon>Bacteroidota</taxon>
        <taxon>Flavobacteriia</taxon>
        <taxon>Flavobacteriales</taxon>
        <taxon>Flavobacteriaceae</taxon>
        <taxon>Maribacter</taxon>
    </lineage>
</organism>
<dbReference type="Gene3D" id="3.40.50.1700">
    <property type="entry name" value="Glycoside hydrolase family 3 C-terminal domain"/>
    <property type="match status" value="1"/>
</dbReference>
<name>A0A1M6IS94_9FLAO</name>
<feature type="domain" description="Glycoside hydrolase family 3 C-terminal" evidence="2">
    <location>
        <begin position="60"/>
        <end position="175"/>
    </location>
</feature>
<dbReference type="RefSeq" id="WP_073240439.1">
    <property type="nucleotide sequence ID" value="NZ_FQZX01000001.1"/>
</dbReference>
<reference evidence="4" key="1">
    <citation type="submission" date="2016-11" db="EMBL/GenBank/DDBJ databases">
        <authorList>
            <person name="Varghese N."/>
            <person name="Submissions S."/>
        </authorList>
    </citation>
    <scope>NUCLEOTIDE SEQUENCE [LARGE SCALE GENOMIC DNA]</scope>
    <source>
        <strain evidence="4">DSM 16478</strain>
    </source>
</reference>
<dbReference type="EMBL" id="FQZX01000001">
    <property type="protein sequence ID" value="SHJ37255.1"/>
    <property type="molecule type" value="Genomic_DNA"/>
</dbReference>
<gene>
    <name evidence="3" type="ORF">SAMN04488007_0124</name>
</gene>
<proteinExistence type="predicted"/>
<keyword evidence="4" id="KW-1185">Reference proteome</keyword>
<sequence length="189" mass="20548">MESVNAMIKHWPAGGPEEGGNVYIPINLQYSPYTADTADTAREVSLAGGSPLEDFTNRGYEGKSVKTINATDMQLVKDTKAKMGDKPVIVSVKIAKPMVFSQIEVSAAAILVPMGIQEQALMEIITGAAEPSGLLPFQMPADMLTVEAQFEDVPRDMQPYSDSDGNTYDIAFGLNWNGVIEDARVQKYR</sequence>
<protein>
    <submittedName>
        <fullName evidence="3">Glycosyl hydrolase family 3 C-terminal domain-containing protein</fullName>
    </submittedName>
</protein>
<dbReference type="SUPFAM" id="SSF52279">
    <property type="entry name" value="Beta-D-glucan exohydrolase, C-terminal domain"/>
    <property type="match status" value="1"/>
</dbReference>